<evidence type="ECO:0000256" key="1">
    <source>
        <dbReference type="SAM" id="MobiDB-lite"/>
    </source>
</evidence>
<feature type="region of interest" description="Disordered" evidence="1">
    <location>
        <begin position="39"/>
        <end position="61"/>
    </location>
</feature>
<name>A0ABQ3RG23_STRRR</name>
<sequence>MITFPSSCGAAGALMPGVHRQVMSSGSCLFTFGSFRPNKQNLNTRDAPLRERNGRTRKRRAAGARFLVPYGSGAVVRQAPGVPRPRSDRVHRRCPRASAPDPRRPEARVGGDTGPR</sequence>
<proteinExistence type="predicted"/>
<dbReference type="Proteomes" id="UP000646738">
    <property type="component" value="Unassembled WGS sequence"/>
</dbReference>
<keyword evidence="3" id="KW-1185">Reference proteome</keyword>
<feature type="compositionally biased region" description="Basic and acidic residues" evidence="1">
    <location>
        <begin position="101"/>
        <end position="116"/>
    </location>
</feature>
<feature type="region of interest" description="Disordered" evidence="1">
    <location>
        <begin position="76"/>
        <end position="116"/>
    </location>
</feature>
<evidence type="ECO:0000313" key="2">
    <source>
        <dbReference type="EMBL" id="GHI54791.1"/>
    </source>
</evidence>
<comment type="caution">
    <text evidence="2">The sequence shown here is derived from an EMBL/GenBank/DDBJ whole genome shotgun (WGS) entry which is preliminary data.</text>
</comment>
<accession>A0ABQ3RG23</accession>
<reference evidence="3" key="1">
    <citation type="submission" date="2023-07" db="EMBL/GenBank/DDBJ databases">
        <title>Whole genome shotgun sequence of Streptomyces achromogenes subsp. rubradiris NBRC 14000.</title>
        <authorList>
            <person name="Komaki H."/>
            <person name="Tamura T."/>
        </authorList>
    </citation>
    <scope>NUCLEOTIDE SEQUENCE [LARGE SCALE GENOMIC DNA]</scope>
    <source>
        <strain evidence="3">NBRC 14000</strain>
    </source>
</reference>
<dbReference type="EMBL" id="BNEA01000015">
    <property type="protein sequence ID" value="GHI54791.1"/>
    <property type="molecule type" value="Genomic_DNA"/>
</dbReference>
<evidence type="ECO:0000313" key="3">
    <source>
        <dbReference type="Proteomes" id="UP000646738"/>
    </source>
</evidence>
<protein>
    <submittedName>
        <fullName evidence="2">Uncharacterized protein</fullName>
    </submittedName>
</protein>
<organism evidence="2 3">
    <name type="scientific">Streptomyces rubradiris</name>
    <name type="common">Streptomyces achromogenes subsp. rubradiris</name>
    <dbReference type="NCBI Taxonomy" id="285531"/>
    <lineage>
        <taxon>Bacteria</taxon>
        <taxon>Bacillati</taxon>
        <taxon>Actinomycetota</taxon>
        <taxon>Actinomycetes</taxon>
        <taxon>Kitasatosporales</taxon>
        <taxon>Streptomycetaceae</taxon>
        <taxon>Streptomyces</taxon>
    </lineage>
</organism>
<gene>
    <name evidence="2" type="ORF">Srubr_46370</name>
</gene>